<dbReference type="KEGG" id="saes:HBH39_19025"/>
<sequence>MIETINIDPFCDPKDIRLYLRSPFSIGEYTYAASCQCMIRVPRRDWIPEFESEENAKIIESYFSVDADSTFLPLPKFNVKTIKGKRKLISCDIDGVRIHLDRTDKPIITINGNKANLYHMSLFAEFANVQYAFIKSTNVFAIRFDGGDGVIAGFENKYNKSQECTRKIY</sequence>
<proteinExistence type="predicted"/>
<dbReference type="EMBL" id="CP050315">
    <property type="protein sequence ID" value="QIR16569.1"/>
    <property type="molecule type" value="Genomic_DNA"/>
</dbReference>
<organism evidence="1 2">
    <name type="scientific">Shewanella aestuarii</name>
    <dbReference type="NCBI Taxonomy" id="1028752"/>
    <lineage>
        <taxon>Bacteria</taxon>
        <taxon>Pseudomonadati</taxon>
        <taxon>Pseudomonadota</taxon>
        <taxon>Gammaproteobacteria</taxon>
        <taxon>Alteromonadales</taxon>
        <taxon>Shewanellaceae</taxon>
        <taxon>Shewanella</taxon>
    </lineage>
</organism>
<name>A0A6G9QS01_9GAMM</name>
<evidence type="ECO:0000313" key="2">
    <source>
        <dbReference type="Proteomes" id="UP000502608"/>
    </source>
</evidence>
<geneLocation type="plasmid" evidence="1 2">
    <name>pPN3F2_2</name>
</geneLocation>
<dbReference type="RefSeq" id="WP_167680397.1">
    <property type="nucleotide sequence ID" value="NZ_CP050315.1"/>
</dbReference>
<evidence type="ECO:0000313" key="1">
    <source>
        <dbReference type="EMBL" id="QIR16569.1"/>
    </source>
</evidence>
<reference evidence="1 2" key="1">
    <citation type="submission" date="2020-03" db="EMBL/GenBank/DDBJ databases">
        <title>Complete genome sequence of Shewanella sp.</title>
        <authorList>
            <person name="Kim Y.-S."/>
            <person name="Kim S.-J."/>
            <person name="Jung H.-K."/>
            <person name="Kim K.-H."/>
        </authorList>
    </citation>
    <scope>NUCLEOTIDE SEQUENCE [LARGE SCALE GENOMIC DNA]</scope>
    <source>
        <strain evidence="1 2">PN3F2</strain>
        <plasmid evidence="1 2">pPN3F2_2</plasmid>
    </source>
</reference>
<keyword evidence="1" id="KW-0614">Plasmid</keyword>
<dbReference type="AlphaFoldDB" id="A0A6G9QS01"/>
<protein>
    <submittedName>
        <fullName evidence="1">Uncharacterized protein</fullName>
    </submittedName>
</protein>
<dbReference type="Proteomes" id="UP000502608">
    <property type="component" value="Plasmid pPN3F2_2"/>
</dbReference>
<gene>
    <name evidence="1" type="ORF">HBH39_19025</name>
</gene>
<keyword evidence="2" id="KW-1185">Reference proteome</keyword>
<accession>A0A6G9QS01</accession>